<proteinExistence type="inferred from homology"/>
<dbReference type="EMBL" id="VOBR01000022">
    <property type="protein sequence ID" value="TWP48108.1"/>
    <property type="molecule type" value="Genomic_DNA"/>
</dbReference>
<dbReference type="InterPro" id="IPR002397">
    <property type="entry name" value="Cyt_P450_B"/>
</dbReference>
<comment type="caution">
    <text evidence="7">The sequence shown here is derived from an EMBL/GenBank/DDBJ whole genome shotgun (WGS) entry which is preliminary data.</text>
</comment>
<dbReference type="FunFam" id="1.10.630.10:FF:000018">
    <property type="entry name" value="Cytochrome P450 monooxygenase"/>
    <property type="match status" value="1"/>
</dbReference>
<organism evidence="7 8">
    <name type="scientific">Lentzea tibetensis</name>
    <dbReference type="NCBI Taxonomy" id="2591470"/>
    <lineage>
        <taxon>Bacteria</taxon>
        <taxon>Bacillati</taxon>
        <taxon>Actinomycetota</taxon>
        <taxon>Actinomycetes</taxon>
        <taxon>Pseudonocardiales</taxon>
        <taxon>Pseudonocardiaceae</taxon>
        <taxon>Lentzea</taxon>
    </lineage>
</organism>
<dbReference type="InterPro" id="IPR001128">
    <property type="entry name" value="Cyt_P450"/>
</dbReference>
<evidence type="ECO:0000256" key="4">
    <source>
        <dbReference type="ARBA" id="ARBA00023002"/>
    </source>
</evidence>
<evidence type="ECO:0000313" key="8">
    <source>
        <dbReference type="Proteomes" id="UP000316639"/>
    </source>
</evidence>
<dbReference type="Gene3D" id="1.10.630.10">
    <property type="entry name" value="Cytochrome P450"/>
    <property type="match status" value="1"/>
</dbReference>
<keyword evidence="8" id="KW-1185">Reference proteome</keyword>
<sequence length="402" mass="45440">MRVESPAVDLTNPACFDGGFPHEYFTRLRREDPVHWHEEADGPGFWVLSRHADVTAVSKDWQTYSSSRGGIEIIDSPPDELAMLRLLMLYMDPDEHTSYRKLVVRAFTPRVLATMQDKIDRLARETVDEVIGRDGCDFVSDIAARLPLPVIADMLGMPPSDRDELAAWSNKILGWSDPQYVDQRSDATQAAMEMLQYAAELAARKRVEQGDDLTSQLVTVEVDGEKLSDLQYGLFFLMLAIAGNEPIRNLISQAMLAFSRFPAQWDLLREVPTLMDTAVDEMMRWASPTMQFRRTATRDHALHGKVIKEGDKVTTWFVSANFDETVFADPFRLDITRSPNPHVAFGGGGPHYCIGAHMARVQSAAMFRELTTRLPDIRLDGEVQRLRSNFAHGIKSMPVRLR</sequence>
<dbReference type="GO" id="GO:0006707">
    <property type="term" value="P:cholesterol catabolic process"/>
    <property type="evidence" value="ECO:0007669"/>
    <property type="project" value="TreeGrafter"/>
</dbReference>
<dbReference type="OrthoDB" id="5241086at2"/>
<evidence type="ECO:0000313" key="7">
    <source>
        <dbReference type="EMBL" id="TWP48108.1"/>
    </source>
</evidence>
<reference evidence="7 8" key="1">
    <citation type="submission" date="2019-07" db="EMBL/GenBank/DDBJ databases">
        <title>Lentzea xizangensis sp. nov., isolated from Qinghai-Tibetan Plateau Soils.</title>
        <authorList>
            <person name="Huang J."/>
        </authorList>
    </citation>
    <scope>NUCLEOTIDE SEQUENCE [LARGE SCALE GENOMIC DNA]</scope>
    <source>
        <strain evidence="7 8">FXJ1.1311</strain>
    </source>
</reference>
<dbReference type="PANTHER" id="PTHR46696">
    <property type="entry name" value="P450, PUTATIVE (EUROFUNG)-RELATED"/>
    <property type="match status" value="1"/>
</dbReference>
<dbReference type="CDD" id="cd11033">
    <property type="entry name" value="CYP142-like"/>
    <property type="match status" value="1"/>
</dbReference>
<dbReference type="RefSeq" id="WP_146356722.1">
    <property type="nucleotide sequence ID" value="NZ_VOBR01000022.1"/>
</dbReference>
<keyword evidence="2" id="KW-0349">Heme</keyword>
<dbReference type="PANTHER" id="PTHR46696:SF4">
    <property type="entry name" value="BIOTIN BIOSYNTHESIS CYTOCHROME P450"/>
    <property type="match status" value="1"/>
</dbReference>
<evidence type="ECO:0000256" key="1">
    <source>
        <dbReference type="ARBA" id="ARBA00010617"/>
    </source>
</evidence>
<dbReference type="GO" id="GO:0008395">
    <property type="term" value="F:steroid hydroxylase activity"/>
    <property type="evidence" value="ECO:0007669"/>
    <property type="project" value="TreeGrafter"/>
</dbReference>
<name>A0A563EME0_9PSEU</name>
<keyword evidence="5" id="KW-0408">Iron</keyword>
<dbReference type="Pfam" id="PF00067">
    <property type="entry name" value="p450"/>
    <property type="match status" value="1"/>
</dbReference>
<dbReference type="PRINTS" id="PR00359">
    <property type="entry name" value="BP450"/>
</dbReference>
<dbReference type="GO" id="GO:0020037">
    <property type="term" value="F:heme binding"/>
    <property type="evidence" value="ECO:0007669"/>
    <property type="project" value="InterPro"/>
</dbReference>
<dbReference type="InterPro" id="IPR036396">
    <property type="entry name" value="Cyt_P450_sf"/>
</dbReference>
<evidence type="ECO:0000256" key="2">
    <source>
        <dbReference type="ARBA" id="ARBA00022617"/>
    </source>
</evidence>
<comment type="similarity">
    <text evidence="1">Belongs to the cytochrome P450 family.</text>
</comment>
<dbReference type="GO" id="GO:0036199">
    <property type="term" value="F:cholest-4-en-3-one 26-monooxygenase activity"/>
    <property type="evidence" value="ECO:0007669"/>
    <property type="project" value="TreeGrafter"/>
</dbReference>
<dbReference type="SUPFAM" id="SSF48264">
    <property type="entry name" value="Cytochrome P450"/>
    <property type="match status" value="1"/>
</dbReference>
<keyword evidence="6" id="KW-0503">Monooxygenase</keyword>
<accession>A0A563EME0</accession>
<gene>
    <name evidence="7" type="ORF">FKR81_29450</name>
</gene>
<evidence type="ECO:0000256" key="3">
    <source>
        <dbReference type="ARBA" id="ARBA00022723"/>
    </source>
</evidence>
<keyword evidence="3" id="KW-0479">Metal-binding</keyword>
<keyword evidence="4" id="KW-0560">Oxidoreductase</keyword>
<dbReference type="GO" id="GO:0005506">
    <property type="term" value="F:iron ion binding"/>
    <property type="evidence" value="ECO:0007669"/>
    <property type="project" value="InterPro"/>
</dbReference>
<protein>
    <submittedName>
        <fullName evidence="7">Cytochrome P450</fullName>
    </submittedName>
</protein>
<evidence type="ECO:0000256" key="5">
    <source>
        <dbReference type="ARBA" id="ARBA00023004"/>
    </source>
</evidence>
<evidence type="ECO:0000256" key="6">
    <source>
        <dbReference type="ARBA" id="ARBA00023033"/>
    </source>
</evidence>
<dbReference type="Proteomes" id="UP000316639">
    <property type="component" value="Unassembled WGS sequence"/>
</dbReference>
<dbReference type="AlphaFoldDB" id="A0A563EME0"/>